<reference evidence="2 3" key="1">
    <citation type="submission" date="2019-09" db="EMBL/GenBank/DDBJ databases">
        <title>A chromosome-level genome assembly of the Chinese tupelo Nyssa sinensis.</title>
        <authorList>
            <person name="Yang X."/>
            <person name="Kang M."/>
            <person name="Yang Y."/>
            <person name="Xiong H."/>
            <person name="Wang M."/>
            <person name="Zhang Z."/>
            <person name="Wang Z."/>
            <person name="Wu H."/>
            <person name="Ma T."/>
            <person name="Liu J."/>
            <person name="Xi Z."/>
        </authorList>
    </citation>
    <scope>NUCLEOTIDE SEQUENCE [LARGE SCALE GENOMIC DNA]</scope>
    <source>
        <strain evidence="2">J267</strain>
        <tissue evidence="2">Leaf</tissue>
    </source>
</reference>
<proteinExistence type="predicted"/>
<organism evidence="2 3">
    <name type="scientific">Nyssa sinensis</name>
    <dbReference type="NCBI Taxonomy" id="561372"/>
    <lineage>
        <taxon>Eukaryota</taxon>
        <taxon>Viridiplantae</taxon>
        <taxon>Streptophyta</taxon>
        <taxon>Embryophyta</taxon>
        <taxon>Tracheophyta</taxon>
        <taxon>Spermatophyta</taxon>
        <taxon>Magnoliopsida</taxon>
        <taxon>eudicotyledons</taxon>
        <taxon>Gunneridae</taxon>
        <taxon>Pentapetalae</taxon>
        <taxon>asterids</taxon>
        <taxon>Cornales</taxon>
        <taxon>Nyssaceae</taxon>
        <taxon>Nyssa</taxon>
    </lineage>
</organism>
<evidence type="ECO:0000313" key="2">
    <source>
        <dbReference type="EMBL" id="KAA8528492.1"/>
    </source>
</evidence>
<evidence type="ECO:0000313" key="3">
    <source>
        <dbReference type="Proteomes" id="UP000325577"/>
    </source>
</evidence>
<dbReference type="Proteomes" id="UP000325577">
    <property type="component" value="Linkage Group LG21"/>
</dbReference>
<feature type="region of interest" description="Disordered" evidence="1">
    <location>
        <begin position="1"/>
        <end position="29"/>
    </location>
</feature>
<gene>
    <name evidence="2" type="ORF">F0562_035846</name>
</gene>
<name>A0A5J5AFB2_9ASTE</name>
<keyword evidence="3" id="KW-1185">Reference proteome</keyword>
<protein>
    <submittedName>
        <fullName evidence="2">Uncharacterized protein</fullName>
    </submittedName>
</protein>
<dbReference type="EMBL" id="CM018045">
    <property type="protein sequence ID" value="KAA8528492.1"/>
    <property type="molecule type" value="Genomic_DNA"/>
</dbReference>
<accession>A0A5J5AFB2</accession>
<evidence type="ECO:0000256" key="1">
    <source>
        <dbReference type="SAM" id="MobiDB-lite"/>
    </source>
</evidence>
<sequence>MMGVVVGGGSDGGGVDDGSDGGGVGDGAAGVWGRRGSDFGNGGDTAMGDDGCGGGYVVLAGWREIESDSVTSCRRRRPSSILNTSRILASTTYIFFASALRIIGFGE</sequence>
<dbReference type="AlphaFoldDB" id="A0A5J5AFB2"/>